<dbReference type="InterPro" id="IPR035907">
    <property type="entry name" value="Hppk_sf"/>
</dbReference>
<dbReference type="PROSITE" id="PS50972">
    <property type="entry name" value="PTERIN_BINDING"/>
    <property type="match status" value="1"/>
</dbReference>
<evidence type="ECO:0000256" key="7">
    <source>
        <dbReference type="ARBA" id="ARBA00022679"/>
    </source>
</evidence>
<evidence type="ECO:0000256" key="9">
    <source>
        <dbReference type="ARBA" id="ARBA00022741"/>
    </source>
</evidence>
<organism evidence="16 17">
    <name type="scientific">Eimeria praecox</name>
    <dbReference type="NCBI Taxonomy" id="51316"/>
    <lineage>
        <taxon>Eukaryota</taxon>
        <taxon>Sar</taxon>
        <taxon>Alveolata</taxon>
        <taxon>Apicomplexa</taxon>
        <taxon>Conoidasida</taxon>
        <taxon>Coccidia</taxon>
        <taxon>Eucoccidiorida</taxon>
        <taxon>Eimeriorina</taxon>
        <taxon>Eimeriidae</taxon>
        <taxon>Eimeria</taxon>
    </lineage>
</organism>
<comment type="similarity">
    <text evidence="6">In the C-terminal section; belongs to the DHPS family.</text>
</comment>
<dbReference type="Proteomes" id="UP000018201">
    <property type="component" value="Unassembled WGS sequence"/>
</dbReference>
<keyword evidence="11" id="KW-0067">ATP-binding</keyword>
<evidence type="ECO:0000256" key="10">
    <source>
        <dbReference type="ARBA" id="ARBA00022777"/>
    </source>
</evidence>
<evidence type="ECO:0000259" key="15">
    <source>
        <dbReference type="PROSITE" id="PS50972"/>
    </source>
</evidence>
<dbReference type="CDD" id="cd00483">
    <property type="entry name" value="HPPK"/>
    <property type="match status" value="1"/>
</dbReference>
<dbReference type="NCBIfam" id="TIGR01498">
    <property type="entry name" value="folK"/>
    <property type="match status" value="1"/>
</dbReference>
<comment type="pathway">
    <text evidence="5">Cofactor biosynthesis; tetrahydrofolate biosynthesis; 2-amino-4-hydroxy-6-hydroxymethyl-7,8-dihydropteridine diphosphate from 7,8-dihydroneopterin triphosphate: step 4/4.</text>
</comment>
<dbReference type="GO" id="GO:0005740">
    <property type="term" value="C:mitochondrial envelope"/>
    <property type="evidence" value="ECO:0007669"/>
    <property type="project" value="TreeGrafter"/>
</dbReference>
<dbReference type="PROSITE" id="PS00793">
    <property type="entry name" value="DHPS_2"/>
    <property type="match status" value="1"/>
</dbReference>
<gene>
    <name evidence="16" type="ORF">EPH_0069460</name>
</gene>
<dbReference type="Gene3D" id="3.30.70.560">
    <property type="entry name" value="7,8-Dihydro-6-hydroxymethylpterin-pyrophosphokinase HPPK"/>
    <property type="match status" value="1"/>
</dbReference>
<dbReference type="CDD" id="cd00739">
    <property type="entry name" value="DHPS"/>
    <property type="match status" value="1"/>
</dbReference>
<keyword evidence="14" id="KW-0511">Multifunctional enzyme</keyword>
<dbReference type="InterPro" id="IPR000550">
    <property type="entry name" value="Hppk"/>
</dbReference>
<evidence type="ECO:0000256" key="11">
    <source>
        <dbReference type="ARBA" id="ARBA00022840"/>
    </source>
</evidence>
<feature type="domain" description="Pterin-binding" evidence="15">
    <location>
        <begin position="284"/>
        <end position="571"/>
    </location>
</feature>
<sequence length="600" mass="67130">MSAVQKREAHSLAYISLGTNFGGNLRLSIIESALSSIQNEVGSIDACSCLYESLPGFDVDPRPKDQHDLSLPLHLNAVVRVQTEIEDPEVVLEKLHSIEQQHGRDRSPSAVRLHRALDLDLLFFVDSELNNRQIHSDKLILPHPRLYQRNFVLFPLCDIQPTLKHPAIEKTIKELIQENLKRREEVLIQSTSSLSNNLSPLSDPYTIDGNLAVPRRCFAANDGQLWTIKGGSEFAVEDTLLWIQQVLNRYGLKEEKEAEDISLQECKERLLQLKHFLLQEPISPRLMGILNVTPDSFSDGLKFYDNVEAAVKQAQSLIQGGAAIIDVGGEATNPFVQEEVSVHTEIERVKPVIEALRKEIQKNILISVDTRRKPVAEAAIAAGADVINDVSGGEADPSLLVFAAEQRKYPLVIMHSRGTPKTMDSLAKYDDVVNEVAEFLTEKTNTLIKLGLPRWRLILDVGLGFAKKAEHSFELLRRLPELRSKLPSGLPILLGHSRKRFIGWAIEERQKKLQVQQKGEDCERKTTTKEEDMNSRDIAGLAVACWASSNINTCVDILRVHDVKKTDLACAVMEQLIKSNQQNTQSPVAVLKAMYPSLEG</sequence>
<dbReference type="InterPro" id="IPR006390">
    <property type="entry name" value="DHP_synth_dom"/>
</dbReference>
<dbReference type="InterPro" id="IPR045031">
    <property type="entry name" value="DHP_synth-like"/>
</dbReference>
<dbReference type="GO" id="GO:0003848">
    <property type="term" value="F:2-amino-4-hydroxy-6-hydroxymethyldihydropteridine diphosphokinase activity"/>
    <property type="evidence" value="ECO:0007669"/>
    <property type="project" value="UniProtKB-EC"/>
</dbReference>
<dbReference type="Pfam" id="PF01288">
    <property type="entry name" value="HPPK"/>
    <property type="match status" value="1"/>
</dbReference>
<protein>
    <submittedName>
        <fullName evidence="16">Hydroxymethyldihydropterin pyrophosphokinase-dihydropteroate synthase, putative</fullName>
    </submittedName>
</protein>
<keyword evidence="17" id="KW-1185">Reference proteome</keyword>
<dbReference type="GO" id="GO:0046654">
    <property type="term" value="P:tetrahydrofolate biosynthetic process"/>
    <property type="evidence" value="ECO:0007669"/>
    <property type="project" value="UniProtKB-UniPathway"/>
</dbReference>
<keyword evidence="8" id="KW-0479">Metal-binding</keyword>
<proteinExistence type="inferred from homology"/>
<dbReference type="PANTHER" id="PTHR20941:SF1">
    <property type="entry name" value="FOLIC ACID SYNTHESIS PROTEIN FOL1"/>
    <property type="match status" value="1"/>
</dbReference>
<evidence type="ECO:0000256" key="3">
    <source>
        <dbReference type="ARBA" id="ARBA00001946"/>
    </source>
</evidence>
<evidence type="ECO:0000256" key="6">
    <source>
        <dbReference type="ARBA" id="ARBA00009951"/>
    </source>
</evidence>
<dbReference type="EMBL" id="HG694867">
    <property type="protein sequence ID" value="CDI86139.1"/>
    <property type="molecule type" value="Genomic_DNA"/>
</dbReference>
<dbReference type="PANTHER" id="PTHR20941">
    <property type="entry name" value="FOLATE SYNTHESIS PROTEINS"/>
    <property type="match status" value="1"/>
</dbReference>
<dbReference type="InterPro" id="IPR000489">
    <property type="entry name" value="Pterin-binding_dom"/>
</dbReference>
<comment type="cofactor">
    <cofactor evidence="3">
        <name>Mg(2+)</name>
        <dbReference type="ChEBI" id="CHEBI:18420"/>
    </cofactor>
</comment>
<name>U6H616_9EIME</name>
<comment type="pathway">
    <text evidence="4">Cofactor biosynthesis; tetrahydrofolate biosynthesis; 7,8-dihydrofolate from 2-amino-4-hydroxy-6-hydroxymethyl-7,8-dihydropteridine diphosphate and 4-aminobenzoate: step 1/2.</text>
</comment>
<evidence type="ECO:0000313" key="16">
    <source>
        <dbReference type="EMBL" id="CDI86139.1"/>
    </source>
</evidence>
<dbReference type="GO" id="GO:0046656">
    <property type="term" value="P:folic acid biosynthetic process"/>
    <property type="evidence" value="ECO:0007669"/>
    <property type="project" value="UniProtKB-KW"/>
</dbReference>
<comment type="catalytic activity">
    <reaction evidence="1">
        <text>(7,8-dihydropterin-6-yl)methyl diphosphate + 4-aminobenzoate = 7,8-dihydropteroate + diphosphate</text>
        <dbReference type="Rhea" id="RHEA:19949"/>
        <dbReference type="ChEBI" id="CHEBI:17836"/>
        <dbReference type="ChEBI" id="CHEBI:17839"/>
        <dbReference type="ChEBI" id="CHEBI:33019"/>
        <dbReference type="ChEBI" id="CHEBI:72950"/>
        <dbReference type="EC" id="2.5.1.15"/>
    </reaction>
</comment>
<dbReference type="GO" id="GO:0046872">
    <property type="term" value="F:metal ion binding"/>
    <property type="evidence" value="ECO:0007669"/>
    <property type="project" value="UniProtKB-KW"/>
</dbReference>
<keyword evidence="12" id="KW-0460">Magnesium</keyword>
<accession>U6H616</accession>
<dbReference type="AlphaFoldDB" id="U6H616"/>
<evidence type="ECO:0000256" key="12">
    <source>
        <dbReference type="ARBA" id="ARBA00022842"/>
    </source>
</evidence>
<dbReference type="VEuPathDB" id="ToxoDB:EPH_0069460"/>
<reference evidence="16" key="2">
    <citation type="submission" date="2013-10" db="EMBL/GenBank/DDBJ databases">
        <authorList>
            <person name="Aslett M."/>
        </authorList>
    </citation>
    <scope>NUCLEOTIDE SEQUENCE [LARGE SCALE GENOMIC DNA]</scope>
    <source>
        <strain evidence="16">Houghton</strain>
    </source>
</reference>
<evidence type="ECO:0000256" key="4">
    <source>
        <dbReference type="ARBA" id="ARBA00004763"/>
    </source>
</evidence>
<dbReference type="GO" id="GO:0005524">
    <property type="term" value="F:ATP binding"/>
    <property type="evidence" value="ECO:0007669"/>
    <property type="project" value="UniProtKB-KW"/>
</dbReference>
<dbReference type="NCBIfam" id="TIGR01496">
    <property type="entry name" value="DHPS"/>
    <property type="match status" value="1"/>
</dbReference>
<dbReference type="SUPFAM" id="SSF51717">
    <property type="entry name" value="Dihydropteroate synthetase-like"/>
    <property type="match status" value="1"/>
</dbReference>
<evidence type="ECO:0000313" key="17">
    <source>
        <dbReference type="Proteomes" id="UP000018201"/>
    </source>
</evidence>
<evidence type="ECO:0000256" key="8">
    <source>
        <dbReference type="ARBA" id="ARBA00022723"/>
    </source>
</evidence>
<dbReference type="UniPathway" id="UPA00077">
    <property type="reaction ID" value="UER00155"/>
</dbReference>
<reference evidence="16" key="1">
    <citation type="submission" date="2013-10" db="EMBL/GenBank/DDBJ databases">
        <title>Genomic analysis of the causative agents of coccidiosis in chickens.</title>
        <authorList>
            <person name="Reid A.J."/>
            <person name="Blake D."/>
            <person name="Billington K."/>
            <person name="Browne H."/>
            <person name="Dunn M."/>
            <person name="Hung S."/>
            <person name="Kawahara F."/>
            <person name="Miranda-Saavedra D."/>
            <person name="Mourier T."/>
            <person name="Nagra H."/>
            <person name="Otto T.D."/>
            <person name="Rawlings N."/>
            <person name="Sanchez A."/>
            <person name="Sanders M."/>
            <person name="Subramaniam C."/>
            <person name="Tay Y."/>
            <person name="Dear P."/>
            <person name="Doerig C."/>
            <person name="Gruber A."/>
            <person name="Parkinson J."/>
            <person name="Shirley M."/>
            <person name="Wan K.L."/>
            <person name="Berriman M."/>
            <person name="Tomley F."/>
            <person name="Pain A."/>
        </authorList>
    </citation>
    <scope>NUCLEOTIDE SEQUENCE [LARGE SCALE GENOMIC DNA]</scope>
    <source>
        <strain evidence="16">Houghton</strain>
    </source>
</reference>
<keyword evidence="13" id="KW-0289">Folate biosynthesis</keyword>
<evidence type="ECO:0000256" key="2">
    <source>
        <dbReference type="ARBA" id="ARBA00000198"/>
    </source>
</evidence>
<evidence type="ECO:0000256" key="14">
    <source>
        <dbReference type="ARBA" id="ARBA00023268"/>
    </source>
</evidence>
<dbReference type="GO" id="GO:0016301">
    <property type="term" value="F:kinase activity"/>
    <property type="evidence" value="ECO:0007669"/>
    <property type="project" value="UniProtKB-KW"/>
</dbReference>
<dbReference type="InterPro" id="IPR011005">
    <property type="entry name" value="Dihydropteroate_synth-like_sf"/>
</dbReference>
<keyword evidence="10 16" id="KW-0418">Kinase</keyword>
<evidence type="ECO:0000256" key="5">
    <source>
        <dbReference type="ARBA" id="ARBA00005051"/>
    </source>
</evidence>
<dbReference type="Pfam" id="PF00809">
    <property type="entry name" value="Pterin_bind"/>
    <property type="match status" value="1"/>
</dbReference>
<dbReference type="Gene3D" id="3.20.20.20">
    <property type="entry name" value="Dihydropteroate synthase-like"/>
    <property type="match status" value="1"/>
</dbReference>
<dbReference type="OrthoDB" id="615426at2759"/>
<evidence type="ECO:0000256" key="1">
    <source>
        <dbReference type="ARBA" id="ARBA00000012"/>
    </source>
</evidence>
<keyword evidence="7" id="KW-0808">Transferase</keyword>
<dbReference type="GO" id="GO:0004156">
    <property type="term" value="F:dihydropteroate synthase activity"/>
    <property type="evidence" value="ECO:0007669"/>
    <property type="project" value="UniProtKB-EC"/>
</dbReference>
<keyword evidence="9" id="KW-0547">Nucleotide-binding</keyword>
<comment type="catalytic activity">
    <reaction evidence="2">
        <text>6-hydroxymethyl-7,8-dihydropterin + ATP = (7,8-dihydropterin-6-yl)methyl diphosphate + AMP + H(+)</text>
        <dbReference type="Rhea" id="RHEA:11412"/>
        <dbReference type="ChEBI" id="CHEBI:15378"/>
        <dbReference type="ChEBI" id="CHEBI:30616"/>
        <dbReference type="ChEBI" id="CHEBI:44841"/>
        <dbReference type="ChEBI" id="CHEBI:72950"/>
        <dbReference type="ChEBI" id="CHEBI:456215"/>
        <dbReference type="EC" id="2.7.6.3"/>
    </reaction>
</comment>
<evidence type="ECO:0000256" key="13">
    <source>
        <dbReference type="ARBA" id="ARBA00022909"/>
    </source>
</evidence>
<dbReference type="SUPFAM" id="SSF55083">
    <property type="entry name" value="6-hydroxymethyl-7,8-dihydropterin pyrophosphokinase, HPPK"/>
    <property type="match status" value="1"/>
</dbReference>